<dbReference type="PROSITE" id="PS00028">
    <property type="entry name" value="ZINC_FINGER_C2H2_1"/>
    <property type="match status" value="1"/>
</dbReference>
<accession>A0A8X6LUJ8</accession>
<dbReference type="AlphaFoldDB" id="A0A8X6LUJ8"/>
<dbReference type="OrthoDB" id="6437812at2759"/>
<feature type="region of interest" description="Disordered" evidence="1">
    <location>
        <begin position="193"/>
        <end position="256"/>
    </location>
</feature>
<dbReference type="EMBL" id="BMAO01018123">
    <property type="protein sequence ID" value="GFR21202.1"/>
    <property type="molecule type" value="Genomic_DNA"/>
</dbReference>
<sequence length="648" mass="73346">MRSVSKEVVFISKKKKWYNTKSGAPVDQKYEYLKEDPIIKSEIDADTRPIVGLEHTCEIRRLEQMPIYSCFLCSATLPNSQRLIEHMLGLKHRQAFLKEHDPEQYKLIQESQLRKCHLESIIEECIVTYEKNHGRGKMIVKKEKDKTASCSYEKGYSSDHDSNSNHKYSRHERSSYSEWKTISSCAPSYYKRERHSSDYRSDSDIDHYYSKEEPHSRSEYYRTALGKEASPPRSVRNISGSRYYSKEEPESRSTYYQRASVKEAISPNIVKSVSDSRYYSEEEPGSRSSFYQSSLVNEISPPQIRRSVGGSGYYSEEAPESRSTYYQSAVNEANLPKIVRNVSGSSHLWADEHEKVDLRDILQQKKSLGTSSLSINNNITSAVGSNAIASSAAGNTAMASSAAGSISMPSTASLPPSSSVTNISESMLKFINDLTPEAFFHLALFKLDNMEIHEEKYVKLLDCLISRATVLSCDIKKNKIFPSLQAKFHESMAQNGIYPQNNADFDQNLNNLIQHYKSQKSLDKSHNQFQNSEVLDRSDLHLSQSNSNYYPAELNSGNYSRCLAPSGNTSTSLENMGNQNSNLIPFKGFSSTPSSIPGLTFGEEINSQPQNPATEINQLRSPFEHLSENAKNILGYFNRPLSKDYNHH</sequence>
<dbReference type="Proteomes" id="UP000887116">
    <property type="component" value="Unassembled WGS sequence"/>
</dbReference>
<name>A0A8X6LUJ8_TRICU</name>
<feature type="compositionally biased region" description="Basic and acidic residues" evidence="1">
    <location>
        <begin position="195"/>
        <end position="220"/>
    </location>
</feature>
<dbReference type="InterPro" id="IPR013087">
    <property type="entry name" value="Znf_C2H2_type"/>
</dbReference>
<gene>
    <name evidence="3" type="primary">NCL1_43667</name>
    <name evidence="3" type="ORF">TNCT_563831</name>
</gene>
<reference evidence="3" key="1">
    <citation type="submission" date="2020-07" db="EMBL/GenBank/DDBJ databases">
        <title>Multicomponent nature underlies the extraordinary mechanical properties of spider dragline silk.</title>
        <authorList>
            <person name="Kono N."/>
            <person name="Nakamura H."/>
            <person name="Mori M."/>
            <person name="Yoshida Y."/>
            <person name="Ohtoshi R."/>
            <person name="Malay A.D."/>
            <person name="Moran D.A.P."/>
            <person name="Tomita M."/>
            <person name="Numata K."/>
            <person name="Arakawa K."/>
        </authorList>
    </citation>
    <scope>NUCLEOTIDE SEQUENCE</scope>
</reference>
<evidence type="ECO:0000313" key="3">
    <source>
        <dbReference type="EMBL" id="GFR21202.1"/>
    </source>
</evidence>
<evidence type="ECO:0000256" key="1">
    <source>
        <dbReference type="SAM" id="MobiDB-lite"/>
    </source>
</evidence>
<protein>
    <recommendedName>
        <fullName evidence="2">C2H2-type domain-containing protein</fullName>
    </recommendedName>
</protein>
<keyword evidence="4" id="KW-1185">Reference proteome</keyword>
<proteinExistence type="predicted"/>
<feature type="domain" description="C2H2-type" evidence="2">
    <location>
        <begin position="70"/>
        <end position="92"/>
    </location>
</feature>
<comment type="caution">
    <text evidence="3">The sequence shown here is derived from an EMBL/GenBank/DDBJ whole genome shotgun (WGS) entry which is preliminary data.</text>
</comment>
<evidence type="ECO:0000259" key="2">
    <source>
        <dbReference type="PROSITE" id="PS00028"/>
    </source>
</evidence>
<evidence type="ECO:0000313" key="4">
    <source>
        <dbReference type="Proteomes" id="UP000887116"/>
    </source>
</evidence>
<organism evidence="3 4">
    <name type="scientific">Trichonephila clavata</name>
    <name type="common">Joro spider</name>
    <name type="synonym">Nephila clavata</name>
    <dbReference type="NCBI Taxonomy" id="2740835"/>
    <lineage>
        <taxon>Eukaryota</taxon>
        <taxon>Metazoa</taxon>
        <taxon>Ecdysozoa</taxon>
        <taxon>Arthropoda</taxon>
        <taxon>Chelicerata</taxon>
        <taxon>Arachnida</taxon>
        <taxon>Araneae</taxon>
        <taxon>Araneomorphae</taxon>
        <taxon>Entelegynae</taxon>
        <taxon>Araneoidea</taxon>
        <taxon>Nephilidae</taxon>
        <taxon>Trichonephila</taxon>
    </lineage>
</organism>
<feature type="region of interest" description="Disordered" evidence="1">
    <location>
        <begin position="151"/>
        <end position="173"/>
    </location>
</feature>